<organism evidence="12 13">
    <name type="scientific">Acrobeloides nanus</name>
    <dbReference type="NCBI Taxonomy" id="290746"/>
    <lineage>
        <taxon>Eukaryota</taxon>
        <taxon>Metazoa</taxon>
        <taxon>Ecdysozoa</taxon>
        <taxon>Nematoda</taxon>
        <taxon>Chromadorea</taxon>
        <taxon>Rhabditida</taxon>
        <taxon>Tylenchina</taxon>
        <taxon>Cephalobomorpha</taxon>
        <taxon>Cephaloboidea</taxon>
        <taxon>Cephalobidae</taxon>
        <taxon>Acrobeloides</taxon>
    </lineage>
</organism>
<keyword evidence="10" id="KW-0472">Membrane</keyword>
<protein>
    <recommendedName>
        <fullName evidence="6">mitogen-activated protein kinase kinase</fullName>
        <ecNumber evidence="6">2.7.12.2</ecNumber>
    </recommendedName>
</protein>
<evidence type="ECO:0000256" key="1">
    <source>
        <dbReference type="ARBA" id="ARBA00022679"/>
    </source>
</evidence>
<dbReference type="GO" id="GO:0005524">
    <property type="term" value="F:ATP binding"/>
    <property type="evidence" value="ECO:0007669"/>
    <property type="project" value="UniProtKB-KW"/>
</dbReference>
<dbReference type="AlphaFoldDB" id="A0A914D5K6"/>
<keyword evidence="10" id="KW-1133">Transmembrane helix</keyword>
<evidence type="ECO:0000256" key="8">
    <source>
        <dbReference type="ARBA" id="ARBA00049299"/>
    </source>
</evidence>
<evidence type="ECO:0000256" key="9">
    <source>
        <dbReference type="ARBA" id="ARBA00051693"/>
    </source>
</evidence>
<keyword evidence="2" id="KW-0547">Nucleotide-binding</keyword>
<dbReference type="PANTHER" id="PTHR48013:SF9">
    <property type="entry name" value="DUAL SPECIFICITY MITOGEN-ACTIVATED PROTEIN KINASE KINASE 5"/>
    <property type="match status" value="1"/>
</dbReference>
<keyword evidence="4" id="KW-0067">ATP-binding</keyword>
<accession>A0A914D5K6</accession>
<feature type="transmembrane region" description="Helical" evidence="10">
    <location>
        <begin position="138"/>
        <end position="157"/>
    </location>
</feature>
<dbReference type="PROSITE" id="PS50011">
    <property type="entry name" value="PROTEIN_KINASE_DOM"/>
    <property type="match status" value="1"/>
</dbReference>
<comment type="catalytic activity">
    <reaction evidence="7">
        <text>L-seryl-[protein] + ATP = O-phospho-L-seryl-[protein] + ADP + H(+)</text>
        <dbReference type="Rhea" id="RHEA:17989"/>
        <dbReference type="Rhea" id="RHEA-COMP:9863"/>
        <dbReference type="Rhea" id="RHEA-COMP:11604"/>
        <dbReference type="ChEBI" id="CHEBI:15378"/>
        <dbReference type="ChEBI" id="CHEBI:29999"/>
        <dbReference type="ChEBI" id="CHEBI:30616"/>
        <dbReference type="ChEBI" id="CHEBI:83421"/>
        <dbReference type="ChEBI" id="CHEBI:456216"/>
        <dbReference type="EC" id="2.7.12.2"/>
    </reaction>
</comment>
<name>A0A914D5K6_9BILA</name>
<evidence type="ECO:0000313" key="12">
    <source>
        <dbReference type="Proteomes" id="UP000887540"/>
    </source>
</evidence>
<evidence type="ECO:0000256" key="10">
    <source>
        <dbReference type="SAM" id="Phobius"/>
    </source>
</evidence>
<dbReference type="EC" id="2.7.12.2" evidence="6"/>
<dbReference type="WBParaSite" id="ACRNAN_scaffold18412.g16350.t1">
    <property type="protein sequence ID" value="ACRNAN_scaffold18412.g16350.t1"/>
    <property type="gene ID" value="ACRNAN_scaffold18412.g16350"/>
</dbReference>
<evidence type="ECO:0000256" key="3">
    <source>
        <dbReference type="ARBA" id="ARBA00022777"/>
    </source>
</evidence>
<dbReference type="SUPFAM" id="SSF56112">
    <property type="entry name" value="Protein kinase-like (PK-like)"/>
    <property type="match status" value="1"/>
</dbReference>
<evidence type="ECO:0000313" key="13">
    <source>
        <dbReference type="WBParaSite" id="ACRNAN_scaffold18412.g16350.t1"/>
    </source>
</evidence>
<keyword evidence="10" id="KW-0812">Transmembrane</keyword>
<evidence type="ECO:0000259" key="11">
    <source>
        <dbReference type="PROSITE" id="PS50011"/>
    </source>
</evidence>
<dbReference type="Proteomes" id="UP000887540">
    <property type="component" value="Unplaced"/>
</dbReference>
<comment type="catalytic activity">
    <reaction evidence="8">
        <text>L-threonyl-[protein] + ATP = O-phospho-L-threonyl-[protein] + ADP + H(+)</text>
        <dbReference type="Rhea" id="RHEA:46608"/>
        <dbReference type="Rhea" id="RHEA-COMP:11060"/>
        <dbReference type="Rhea" id="RHEA-COMP:11605"/>
        <dbReference type="ChEBI" id="CHEBI:15378"/>
        <dbReference type="ChEBI" id="CHEBI:30013"/>
        <dbReference type="ChEBI" id="CHEBI:30616"/>
        <dbReference type="ChEBI" id="CHEBI:61977"/>
        <dbReference type="ChEBI" id="CHEBI:456216"/>
        <dbReference type="EC" id="2.7.12.2"/>
    </reaction>
</comment>
<sequence length="248" mass="28947">MAVKTIRIPSASKNRYDDERENTIRSLTQEITTFRMLSHHPSIVNFYGLCFDNDEAMICMELMDMSLYDLYLTVHDTKKKFPEKILGYIAIQILKALGFYSLASTFVGTIAYWPPERFSSNTEINDGNLKKFDVRSDIWSFGITLAETAYGGLPFLAKNDQSIMRDNRHENIVTLQHCIMNANSEELIKRCFGEKYSRDFVDFVNSCLETLEKRPKYDKLMGTEFYSRFIQENVKQEDMANFIKQFDE</sequence>
<evidence type="ECO:0000256" key="2">
    <source>
        <dbReference type="ARBA" id="ARBA00022741"/>
    </source>
</evidence>
<keyword evidence="1" id="KW-0808">Transferase</keyword>
<evidence type="ECO:0000256" key="7">
    <source>
        <dbReference type="ARBA" id="ARBA00049014"/>
    </source>
</evidence>
<dbReference type="InterPro" id="IPR000719">
    <property type="entry name" value="Prot_kinase_dom"/>
</dbReference>
<keyword evidence="3" id="KW-0418">Kinase</keyword>
<dbReference type="Pfam" id="PF00069">
    <property type="entry name" value="Pkinase"/>
    <property type="match status" value="2"/>
</dbReference>
<comment type="similarity">
    <text evidence="5">Belongs to the protein kinase superfamily. STE Ser/Thr protein kinase family. MAP kinase kinase subfamily.</text>
</comment>
<dbReference type="Gene3D" id="1.10.510.10">
    <property type="entry name" value="Transferase(Phosphotransferase) domain 1"/>
    <property type="match status" value="2"/>
</dbReference>
<evidence type="ECO:0000256" key="4">
    <source>
        <dbReference type="ARBA" id="ARBA00022840"/>
    </source>
</evidence>
<evidence type="ECO:0000256" key="5">
    <source>
        <dbReference type="ARBA" id="ARBA00038035"/>
    </source>
</evidence>
<feature type="transmembrane region" description="Helical" evidence="10">
    <location>
        <begin position="85"/>
        <end position="113"/>
    </location>
</feature>
<dbReference type="GO" id="GO:0004708">
    <property type="term" value="F:MAP kinase kinase activity"/>
    <property type="evidence" value="ECO:0007669"/>
    <property type="project" value="UniProtKB-EC"/>
</dbReference>
<proteinExistence type="inferred from homology"/>
<evidence type="ECO:0000256" key="6">
    <source>
        <dbReference type="ARBA" id="ARBA00038999"/>
    </source>
</evidence>
<dbReference type="PANTHER" id="PTHR48013">
    <property type="entry name" value="DUAL SPECIFICITY MITOGEN-ACTIVATED PROTEIN KINASE KINASE 5-RELATED"/>
    <property type="match status" value="1"/>
</dbReference>
<comment type="catalytic activity">
    <reaction evidence="9">
        <text>L-tyrosyl-[protein] + ATP = O-phospho-L-tyrosyl-[protein] + ADP + H(+)</text>
        <dbReference type="Rhea" id="RHEA:10596"/>
        <dbReference type="Rhea" id="RHEA-COMP:10136"/>
        <dbReference type="Rhea" id="RHEA-COMP:20101"/>
        <dbReference type="ChEBI" id="CHEBI:15378"/>
        <dbReference type="ChEBI" id="CHEBI:30616"/>
        <dbReference type="ChEBI" id="CHEBI:46858"/>
        <dbReference type="ChEBI" id="CHEBI:61978"/>
        <dbReference type="ChEBI" id="CHEBI:456216"/>
        <dbReference type="EC" id="2.7.12.2"/>
    </reaction>
</comment>
<keyword evidence="12" id="KW-1185">Reference proteome</keyword>
<reference evidence="13" key="1">
    <citation type="submission" date="2022-11" db="UniProtKB">
        <authorList>
            <consortium name="WormBaseParasite"/>
        </authorList>
    </citation>
    <scope>IDENTIFICATION</scope>
</reference>
<dbReference type="InterPro" id="IPR011009">
    <property type="entry name" value="Kinase-like_dom_sf"/>
</dbReference>
<feature type="domain" description="Protein kinase" evidence="11">
    <location>
        <begin position="1"/>
        <end position="226"/>
    </location>
</feature>